<proteinExistence type="predicted"/>
<dbReference type="EMBL" id="BJYZ01000078">
    <property type="protein sequence ID" value="GEO43369.1"/>
    <property type="molecule type" value="Genomic_DNA"/>
</dbReference>
<dbReference type="SUPFAM" id="SSF46689">
    <property type="entry name" value="Homeodomain-like"/>
    <property type="match status" value="1"/>
</dbReference>
<protein>
    <recommendedName>
        <fullName evidence="3">Transposase</fullName>
    </recommendedName>
</protein>
<sequence length="142" mass="15933">MRDLTDDKRAEVQRIMRSHTLGTAFVRRAQIVVHAMSGLKAEEIAGRMDLCGNTVRYWINRFNARALDGLEEDVHTGRPPTYSAEQRSAVITAALTHPTELGLPFACWTLNRLVAYLSDQGTAMRRSRISEIFIREGLGMAS</sequence>
<dbReference type="Proteomes" id="UP000321523">
    <property type="component" value="Unassembled WGS sequence"/>
</dbReference>
<comment type="caution">
    <text evidence="1">The sequence shown here is derived from an EMBL/GenBank/DDBJ whole genome shotgun (WGS) entry which is preliminary data.</text>
</comment>
<dbReference type="InterPro" id="IPR009057">
    <property type="entry name" value="Homeodomain-like_sf"/>
</dbReference>
<accession>A0A512E3V2</accession>
<gene>
    <name evidence="1" type="ORF">SAE02_75170</name>
</gene>
<dbReference type="AlphaFoldDB" id="A0A512E3V2"/>
<keyword evidence="2" id="KW-1185">Reference proteome</keyword>
<reference evidence="1 2" key="1">
    <citation type="submission" date="2019-07" db="EMBL/GenBank/DDBJ databases">
        <title>Whole genome shotgun sequence of Skermanella aerolata NBRC 106429.</title>
        <authorList>
            <person name="Hosoyama A."/>
            <person name="Uohara A."/>
            <person name="Ohji S."/>
            <person name="Ichikawa N."/>
        </authorList>
    </citation>
    <scope>NUCLEOTIDE SEQUENCE [LARGE SCALE GENOMIC DNA]</scope>
    <source>
        <strain evidence="1 2">NBRC 106429</strain>
    </source>
</reference>
<dbReference type="Pfam" id="PF13565">
    <property type="entry name" value="HTH_32"/>
    <property type="match status" value="1"/>
</dbReference>
<name>A0A512E3V2_9PROT</name>
<evidence type="ECO:0008006" key="3">
    <source>
        <dbReference type="Google" id="ProtNLM"/>
    </source>
</evidence>
<evidence type="ECO:0000313" key="2">
    <source>
        <dbReference type="Proteomes" id="UP000321523"/>
    </source>
</evidence>
<organism evidence="1 2">
    <name type="scientific">Skermanella aerolata</name>
    <dbReference type="NCBI Taxonomy" id="393310"/>
    <lineage>
        <taxon>Bacteria</taxon>
        <taxon>Pseudomonadati</taxon>
        <taxon>Pseudomonadota</taxon>
        <taxon>Alphaproteobacteria</taxon>
        <taxon>Rhodospirillales</taxon>
        <taxon>Azospirillaceae</taxon>
        <taxon>Skermanella</taxon>
    </lineage>
</organism>
<evidence type="ECO:0000313" key="1">
    <source>
        <dbReference type="EMBL" id="GEO43369.1"/>
    </source>
</evidence>